<accession>A0A1S7U480</accession>
<comment type="caution">
    <text evidence="1">The sequence shown here is derived from an EMBL/GenBank/DDBJ whole genome shotgun (WGS) entry which is preliminary data.</text>
</comment>
<dbReference type="EMBL" id="FCNP01000040">
    <property type="protein sequence ID" value="CVI61662.1"/>
    <property type="molecule type" value="Genomic_DNA"/>
</dbReference>
<proteinExistence type="predicted"/>
<organism evidence="1 2">
    <name type="scientific">Agrobacterium deltaense NCPPB 1641</name>
    <dbReference type="NCBI Taxonomy" id="1183425"/>
    <lineage>
        <taxon>Bacteria</taxon>
        <taxon>Pseudomonadati</taxon>
        <taxon>Pseudomonadota</taxon>
        <taxon>Alphaproteobacteria</taxon>
        <taxon>Hyphomicrobiales</taxon>
        <taxon>Rhizobiaceae</taxon>
        <taxon>Rhizobium/Agrobacterium group</taxon>
        <taxon>Agrobacterium</taxon>
    </lineage>
</organism>
<name>A0A1S7U480_9HYPH</name>
<evidence type="ECO:0000313" key="1">
    <source>
        <dbReference type="EMBL" id="CVI61662.1"/>
    </source>
</evidence>
<protein>
    <submittedName>
        <fullName evidence="1">Uncharacterized protein</fullName>
    </submittedName>
</protein>
<reference evidence="1" key="1">
    <citation type="submission" date="2016-01" db="EMBL/GenBank/DDBJ databases">
        <authorList>
            <person name="Regsiter A."/>
            <person name="william w."/>
        </authorList>
    </citation>
    <scope>NUCLEOTIDE SEQUENCE</scope>
    <source>
        <strain evidence="1">NCPPB 1641</strain>
    </source>
</reference>
<dbReference type="Proteomes" id="UP000192140">
    <property type="component" value="Unassembled WGS sequence"/>
</dbReference>
<dbReference type="AlphaFoldDB" id="A0A1S7U480"/>
<sequence>MDIVLAHGVDHAAHLLRCALAVGIDRPQEQFLQAEIAGEIRKRAFARYQPALVFRQNGKRVADRLYGGSDLVRIGLGIGGIDIGMGGVDLGQALADIFHVDQGVIGGHPGVRIGFALIGAAADRHGFHAFAHRHAWHAGKIGQELFEPQFQIEAIAKHQIGLAGFENIARCRLVVVNFSARLGNAFHLGRIARHIARHVGDDGEGRHDGRFFLSEGDAGKKKRKSENGVADFMEVHGAHQILLRLIRNTICYKITLVNAIANHSQISAFRKCPKMVRFCRCCAGGIKLFSMRKRHYRKARTAWSGACPACVPHPSSHVLG</sequence>
<gene>
    <name evidence="1" type="ORF">AGR7A_Lc20063</name>
</gene>
<keyword evidence="2" id="KW-1185">Reference proteome</keyword>
<evidence type="ECO:0000313" key="2">
    <source>
        <dbReference type="Proteomes" id="UP000192140"/>
    </source>
</evidence>